<feature type="region of interest" description="Disordered" evidence="1">
    <location>
        <begin position="1"/>
        <end position="73"/>
    </location>
</feature>
<feature type="compositionally biased region" description="Acidic residues" evidence="1">
    <location>
        <begin position="200"/>
        <end position="209"/>
    </location>
</feature>
<evidence type="ECO:0000256" key="1">
    <source>
        <dbReference type="SAM" id="MobiDB-lite"/>
    </source>
</evidence>
<reference evidence="2 3" key="1">
    <citation type="submission" date="2021-06" db="EMBL/GenBank/DDBJ databases">
        <authorList>
            <person name="Palmer J.M."/>
        </authorList>
    </citation>
    <scope>NUCLEOTIDE SEQUENCE [LARGE SCALE GENOMIC DNA]</scope>
    <source>
        <strain evidence="2 3">XC_2019</strain>
        <tissue evidence="2">Muscle</tissue>
    </source>
</reference>
<sequence length="241" mass="27340">KKIRQSPAQEEFLSPIRMEPLNPAREDSEVSGSEEEEPSEHEYSGAESEGSESLLSIPVQPATPHKPLKVGQRKGEKKAVEVFDIYRVSERMARDLTWGPVQAIDGHRAYIPEAGQKDYHIPAVWADRLEDKVELKVKATVGEWANILMMPSYHTLATYQPLTSKFRSAYVGVVHDVMLRRLKKAAYKYAQEIERRVDELSAEEEEEEPPLPSAPRSTGKPMKKMSEKYTTSSPEADVFRE</sequence>
<evidence type="ECO:0000313" key="3">
    <source>
        <dbReference type="Proteomes" id="UP001434883"/>
    </source>
</evidence>
<protein>
    <submittedName>
        <fullName evidence="2">Uncharacterized protein</fullName>
    </submittedName>
</protein>
<dbReference type="Proteomes" id="UP001434883">
    <property type="component" value="Unassembled WGS sequence"/>
</dbReference>
<keyword evidence="3" id="KW-1185">Reference proteome</keyword>
<dbReference type="EMBL" id="JAHRIN010048599">
    <property type="protein sequence ID" value="MEQ2208129.1"/>
    <property type="molecule type" value="Genomic_DNA"/>
</dbReference>
<evidence type="ECO:0000313" key="2">
    <source>
        <dbReference type="EMBL" id="MEQ2208129.1"/>
    </source>
</evidence>
<feature type="compositionally biased region" description="Low complexity" evidence="1">
    <location>
        <begin position="45"/>
        <end position="56"/>
    </location>
</feature>
<name>A0ABV0RIX8_9TELE</name>
<feature type="region of interest" description="Disordered" evidence="1">
    <location>
        <begin position="197"/>
        <end position="241"/>
    </location>
</feature>
<proteinExistence type="predicted"/>
<accession>A0ABV0RIX8</accession>
<feature type="non-terminal residue" evidence="2">
    <location>
        <position position="1"/>
    </location>
</feature>
<comment type="caution">
    <text evidence="2">The sequence shown here is derived from an EMBL/GenBank/DDBJ whole genome shotgun (WGS) entry which is preliminary data.</text>
</comment>
<organism evidence="2 3">
    <name type="scientific">Xenoophorus captivus</name>
    <dbReference type="NCBI Taxonomy" id="1517983"/>
    <lineage>
        <taxon>Eukaryota</taxon>
        <taxon>Metazoa</taxon>
        <taxon>Chordata</taxon>
        <taxon>Craniata</taxon>
        <taxon>Vertebrata</taxon>
        <taxon>Euteleostomi</taxon>
        <taxon>Actinopterygii</taxon>
        <taxon>Neopterygii</taxon>
        <taxon>Teleostei</taxon>
        <taxon>Neoteleostei</taxon>
        <taxon>Acanthomorphata</taxon>
        <taxon>Ovalentaria</taxon>
        <taxon>Atherinomorphae</taxon>
        <taxon>Cyprinodontiformes</taxon>
        <taxon>Goodeidae</taxon>
        <taxon>Xenoophorus</taxon>
    </lineage>
</organism>
<gene>
    <name evidence="2" type="ORF">XENOCAPTIV_026463</name>
</gene>